<feature type="compositionally biased region" description="Low complexity" evidence="1">
    <location>
        <begin position="279"/>
        <end position="298"/>
    </location>
</feature>
<accession>A0A7S8E574</accession>
<keyword evidence="3" id="KW-1185">Reference proteome</keyword>
<dbReference type="Proteomes" id="UP000594468">
    <property type="component" value="Chromosome"/>
</dbReference>
<name>A0A7S8E574_9CHLR</name>
<dbReference type="EMBL" id="CP062983">
    <property type="protein sequence ID" value="QPC80570.1"/>
    <property type="molecule type" value="Genomic_DNA"/>
</dbReference>
<dbReference type="AlphaFoldDB" id="A0A7S8E574"/>
<proteinExistence type="predicted"/>
<feature type="region of interest" description="Disordered" evidence="1">
    <location>
        <begin position="131"/>
        <end position="328"/>
    </location>
</feature>
<evidence type="ECO:0000313" key="2">
    <source>
        <dbReference type="EMBL" id="QPC80570.1"/>
    </source>
</evidence>
<feature type="region of interest" description="Disordered" evidence="1">
    <location>
        <begin position="1"/>
        <end position="93"/>
    </location>
</feature>
<feature type="compositionally biased region" description="Acidic residues" evidence="1">
    <location>
        <begin position="8"/>
        <end position="25"/>
    </location>
</feature>
<feature type="compositionally biased region" description="Acidic residues" evidence="1">
    <location>
        <begin position="131"/>
        <end position="141"/>
    </location>
</feature>
<protein>
    <submittedName>
        <fullName evidence="2">Uncharacterized protein</fullName>
    </submittedName>
</protein>
<dbReference type="RefSeq" id="WP_195168645.1">
    <property type="nucleotide sequence ID" value="NZ_CP062983.1"/>
</dbReference>
<gene>
    <name evidence="2" type="ORF">G4Y79_12690</name>
</gene>
<feature type="compositionally biased region" description="Basic and acidic residues" evidence="1">
    <location>
        <begin position="147"/>
        <end position="234"/>
    </location>
</feature>
<feature type="compositionally biased region" description="Basic and acidic residues" evidence="1">
    <location>
        <begin position="299"/>
        <end position="315"/>
    </location>
</feature>
<organism evidence="2 3">
    <name type="scientific">Phototrophicus methaneseepsis</name>
    <dbReference type="NCBI Taxonomy" id="2710758"/>
    <lineage>
        <taxon>Bacteria</taxon>
        <taxon>Bacillati</taxon>
        <taxon>Chloroflexota</taxon>
        <taxon>Candidatus Thermofontia</taxon>
        <taxon>Phototrophicales</taxon>
        <taxon>Phototrophicaceae</taxon>
        <taxon>Phototrophicus</taxon>
    </lineage>
</organism>
<evidence type="ECO:0000256" key="1">
    <source>
        <dbReference type="SAM" id="MobiDB-lite"/>
    </source>
</evidence>
<feature type="compositionally biased region" description="Acidic residues" evidence="1">
    <location>
        <begin position="39"/>
        <end position="48"/>
    </location>
</feature>
<feature type="compositionally biased region" description="Acidic residues" evidence="1">
    <location>
        <begin position="60"/>
        <end position="71"/>
    </location>
</feature>
<dbReference type="KEGG" id="pmet:G4Y79_12690"/>
<sequence length="328" mass="37322">MSKNDPYPPEEENETPLTDEPEQAEAPDTAIDTDLLEERIEEDQTEEENVIKQDIPIEALDSDELDEEEDVTSSGGKQFPPGHLDVASKVRAPNEQEKIMGRIMDEFEKIDDVAEETGFRLESSIAKEEILQGDEAAEEEQAQSTQYDEKPAWKAEAEQRYNAQEAKRQRLLEERRKLDEERRQKREAHQARMKVEREAYEHGYLSERAEREARMRAEREAADARLKAERDAKLKARQAYEAQQHGEYSPESKVMPAASDPSVSEMPAPAADLPVVKAPDVQPEQSQPVEPPVAQTPAPEKRTEPKPTEREREAVNRLGKPPSDEDES</sequence>
<reference evidence="2 3" key="1">
    <citation type="submission" date="2020-02" db="EMBL/GenBank/DDBJ databases">
        <authorList>
            <person name="Zheng R.K."/>
            <person name="Sun C.M."/>
        </authorList>
    </citation>
    <scope>NUCLEOTIDE SEQUENCE [LARGE SCALE GENOMIC DNA]</scope>
    <source>
        <strain evidence="3">rifampicinis</strain>
    </source>
</reference>
<evidence type="ECO:0000313" key="3">
    <source>
        <dbReference type="Proteomes" id="UP000594468"/>
    </source>
</evidence>